<evidence type="ECO:0000256" key="2">
    <source>
        <dbReference type="ARBA" id="ARBA00022475"/>
    </source>
</evidence>
<keyword evidence="5 6" id="KW-0472">Membrane</keyword>
<dbReference type="InterPro" id="IPR038766">
    <property type="entry name" value="Membrane_comp_ABC_pdt"/>
</dbReference>
<dbReference type="AlphaFoldDB" id="A0A285IJX0"/>
<dbReference type="EMBL" id="PGTD01000016">
    <property type="protein sequence ID" value="PJE29004.1"/>
    <property type="molecule type" value="Genomic_DNA"/>
</dbReference>
<comment type="subcellular location">
    <subcellularLocation>
        <location evidence="1">Cell membrane</location>
        <topology evidence="1">Multi-pass membrane protein</topology>
    </subcellularLocation>
</comment>
<dbReference type="EMBL" id="OBEA01000002">
    <property type="protein sequence ID" value="SNY47261.1"/>
    <property type="molecule type" value="Genomic_DNA"/>
</dbReference>
<dbReference type="RefSeq" id="WP_097144906.1">
    <property type="nucleotide sequence ID" value="NZ_OBEA01000002.1"/>
</dbReference>
<dbReference type="Pfam" id="PF02687">
    <property type="entry name" value="FtsX"/>
    <property type="match status" value="1"/>
</dbReference>
<evidence type="ECO:0000256" key="3">
    <source>
        <dbReference type="ARBA" id="ARBA00022692"/>
    </source>
</evidence>
<reference evidence="9 10" key="1">
    <citation type="submission" date="2017-09" db="EMBL/GenBank/DDBJ databases">
        <authorList>
            <person name="Ehlers B."/>
            <person name="Leendertz F.H."/>
        </authorList>
    </citation>
    <scope>NUCLEOTIDE SEQUENCE [LARGE SCALE GENOMIC DNA]</scope>
    <source>
        <strain evidence="9 10">CGMCC 1.12662</strain>
    </source>
</reference>
<sequence length="842" mass="86424">MSQSQPRALGLATRFAARELRAGLSGFRILIACLALGVAAIAAIGSVRGAIEAGLAREGAAMLGGDAELSLTYRFADAAERAWMQDRATAVSEIAEFRSMAVLGEDRVLTQVKAVDAAYPLIGELALSPDIPLSQALAGDDLPGAVMAPALIARLGAETGDRVEIGGTAFRLMAALESEPDANASGFSLGPRTLVASSALAGTPLLAPGTLFDSRYRLSLPPGTDLAALEAEAEARFSDSGIRWRDARNGAPGIQAFVERLSAFLVLVGLAGLAVGGVGVSAAVRAYLAGKIGIIATLKTLGASGRVILLTYGLQIGALSLIGILLGLALGALLPLLVAPILSALLPVPAEFGLYPGALAEAALYGALTAALFTLWPLARVEEIRAAQLFRDPGAGQALPRPAFLAVLVLLALALAGSAALLSGAASLTLWAFAGILAALLLLALAARALRAAAARLGALSRGRPALRWSLAAIAGPGTEVLPVILSLGLGLSVLASVGQIDGNMRAAIAEELPTRAPSFFAVDIQPDQIPAFLERTEGDAAVSRVDRAPMLRGVITRINGAPAREVAGDHWVLRGDRGVSYAGALPDNTTVTSGTWWPEGYSGPPQVSVSAEEGAELGLKLGDKLTVNILGRDIEAEITSFREVDFSTAGMGFILVMNEAALAGAPHSWIATIYAERAAEAPLLRDLGRDFPNVTAISVREAIALVTDLLDSIAAATSWGAAITLVTGFLVLIGAALSGERARAYEAAVLKSLGASRARILASFALRAALMGAGAGLVALLAGILGAWAICHFVLETSYAVIWPNALAVVLGGLALNLAAGLIFAWRPLSARPAQVLRAQD</sequence>
<feature type="transmembrane region" description="Helical" evidence="6">
    <location>
        <begin position="264"/>
        <end position="288"/>
    </location>
</feature>
<dbReference type="GO" id="GO:0005886">
    <property type="term" value="C:plasma membrane"/>
    <property type="evidence" value="ECO:0007669"/>
    <property type="project" value="UniProtKB-SubCell"/>
</dbReference>
<evidence type="ECO:0000259" key="7">
    <source>
        <dbReference type="Pfam" id="PF02687"/>
    </source>
</evidence>
<feature type="transmembrane region" description="Helical" evidence="6">
    <location>
        <begin position="362"/>
        <end position="381"/>
    </location>
</feature>
<feature type="domain" description="ABC3 transporter permease C-terminal" evidence="7">
    <location>
        <begin position="722"/>
        <end position="831"/>
    </location>
</feature>
<evidence type="ECO:0000313" key="10">
    <source>
        <dbReference type="Proteomes" id="UP000231655"/>
    </source>
</evidence>
<dbReference type="InterPro" id="IPR003838">
    <property type="entry name" value="ABC3_permease_C"/>
</dbReference>
<protein>
    <submittedName>
        <fullName evidence="8">Drug:proton antiporter</fullName>
    </submittedName>
    <submittedName>
        <fullName evidence="9">Putative ABC transport system permease protein</fullName>
    </submittedName>
</protein>
<evidence type="ECO:0000256" key="5">
    <source>
        <dbReference type="ARBA" id="ARBA00023136"/>
    </source>
</evidence>
<accession>A0A285IJX0</accession>
<evidence type="ECO:0000256" key="6">
    <source>
        <dbReference type="SAM" id="Phobius"/>
    </source>
</evidence>
<feature type="transmembrane region" description="Helical" evidence="6">
    <location>
        <begin position="471"/>
        <end position="496"/>
    </location>
</feature>
<keyword evidence="4 6" id="KW-1133">Transmembrane helix</keyword>
<reference evidence="8 11" key="2">
    <citation type="journal article" date="2018" name="Int. J. Syst. Evol. Microbiol.">
        <title>Pseudooceanicola lipolyticus sp. nov., a marine alphaproteobacterium, reclassification of Oceanicola flagellatus as Pseudooceanicola flagellatus comb. nov. and emended description of the genus Pseudooceanicola.</title>
        <authorList>
            <person name="Huang M.-M."/>
            <person name="Guo L.-L."/>
            <person name="Wu Y.-H."/>
            <person name="Lai Q.-L."/>
            <person name="Shao Z.-Z."/>
            <person name="Wang C.-S."/>
            <person name="Wu M."/>
            <person name="Xu X.-W."/>
        </authorList>
    </citation>
    <scope>NUCLEOTIDE SEQUENCE [LARGE SCALE GENOMIC DNA]</scope>
    <source>
        <strain evidence="8 11">Ar-45</strain>
    </source>
</reference>
<dbReference type="OrthoDB" id="9775544at2"/>
<feature type="transmembrane region" description="Helical" evidence="6">
    <location>
        <begin position="761"/>
        <end position="791"/>
    </location>
</feature>
<dbReference type="PANTHER" id="PTHR30287">
    <property type="entry name" value="MEMBRANE COMPONENT OF PREDICTED ABC SUPERFAMILY METABOLITE UPTAKE TRANSPORTER"/>
    <property type="match status" value="1"/>
</dbReference>
<evidence type="ECO:0000313" key="11">
    <source>
        <dbReference type="Proteomes" id="UP000231702"/>
    </source>
</evidence>
<dbReference type="PANTHER" id="PTHR30287:SF1">
    <property type="entry name" value="INNER MEMBRANE PROTEIN"/>
    <property type="match status" value="1"/>
</dbReference>
<keyword evidence="3 6" id="KW-0812">Transmembrane</keyword>
<feature type="transmembrane region" description="Helical" evidence="6">
    <location>
        <begin position="309"/>
        <end position="342"/>
    </location>
</feature>
<evidence type="ECO:0000313" key="8">
    <source>
        <dbReference type="EMBL" id="PJE29004.1"/>
    </source>
</evidence>
<name>A0A285IJX0_9RHOB</name>
<keyword evidence="2" id="KW-1003">Cell membrane</keyword>
<dbReference type="Proteomes" id="UP000231702">
    <property type="component" value="Unassembled WGS sequence"/>
</dbReference>
<evidence type="ECO:0000256" key="4">
    <source>
        <dbReference type="ARBA" id="ARBA00022989"/>
    </source>
</evidence>
<feature type="transmembrane region" description="Helical" evidence="6">
    <location>
        <begin position="720"/>
        <end position="740"/>
    </location>
</feature>
<gene>
    <name evidence="8" type="ORF">CVM39_11185</name>
    <name evidence="9" type="ORF">SAMN06297129_1131</name>
</gene>
<feature type="transmembrane region" description="Helical" evidence="6">
    <location>
        <begin position="402"/>
        <end position="422"/>
    </location>
</feature>
<evidence type="ECO:0000313" key="9">
    <source>
        <dbReference type="EMBL" id="SNY47261.1"/>
    </source>
</evidence>
<feature type="transmembrane region" description="Helical" evidence="6">
    <location>
        <begin position="803"/>
        <end position="827"/>
    </location>
</feature>
<keyword evidence="11" id="KW-1185">Reference proteome</keyword>
<proteinExistence type="predicted"/>
<organism evidence="9 10">
    <name type="scientific">Pseudooceanicola antarcticus</name>
    <dbReference type="NCBI Taxonomy" id="1247613"/>
    <lineage>
        <taxon>Bacteria</taxon>
        <taxon>Pseudomonadati</taxon>
        <taxon>Pseudomonadota</taxon>
        <taxon>Alphaproteobacteria</taxon>
        <taxon>Rhodobacterales</taxon>
        <taxon>Paracoccaceae</taxon>
        <taxon>Pseudooceanicola</taxon>
    </lineage>
</organism>
<dbReference type="Proteomes" id="UP000231655">
    <property type="component" value="Unassembled WGS sequence"/>
</dbReference>
<evidence type="ECO:0000256" key="1">
    <source>
        <dbReference type="ARBA" id="ARBA00004651"/>
    </source>
</evidence>
<feature type="transmembrane region" description="Helical" evidence="6">
    <location>
        <begin position="428"/>
        <end position="450"/>
    </location>
</feature>